<protein>
    <submittedName>
        <fullName evidence="1">Uncharacterized protein</fullName>
    </submittedName>
</protein>
<name>A0AA88A178_FICCA</name>
<dbReference type="EMBL" id="BTGU01003447">
    <property type="protein sequence ID" value="GMN32466.1"/>
    <property type="molecule type" value="Genomic_DNA"/>
</dbReference>
<dbReference type="AlphaFoldDB" id="A0AA88A178"/>
<accession>A0AA88A178</accession>
<comment type="caution">
    <text evidence="1">The sequence shown here is derived from an EMBL/GenBank/DDBJ whole genome shotgun (WGS) entry which is preliminary data.</text>
</comment>
<proteinExistence type="predicted"/>
<organism evidence="1 2">
    <name type="scientific">Ficus carica</name>
    <name type="common">Common fig</name>
    <dbReference type="NCBI Taxonomy" id="3494"/>
    <lineage>
        <taxon>Eukaryota</taxon>
        <taxon>Viridiplantae</taxon>
        <taxon>Streptophyta</taxon>
        <taxon>Embryophyta</taxon>
        <taxon>Tracheophyta</taxon>
        <taxon>Spermatophyta</taxon>
        <taxon>Magnoliopsida</taxon>
        <taxon>eudicotyledons</taxon>
        <taxon>Gunneridae</taxon>
        <taxon>Pentapetalae</taxon>
        <taxon>rosids</taxon>
        <taxon>fabids</taxon>
        <taxon>Rosales</taxon>
        <taxon>Moraceae</taxon>
        <taxon>Ficeae</taxon>
        <taxon>Ficus</taxon>
    </lineage>
</organism>
<evidence type="ECO:0000313" key="1">
    <source>
        <dbReference type="EMBL" id="GMN32466.1"/>
    </source>
</evidence>
<reference evidence="1" key="1">
    <citation type="submission" date="2023-07" db="EMBL/GenBank/DDBJ databases">
        <title>draft genome sequence of fig (Ficus carica).</title>
        <authorList>
            <person name="Takahashi T."/>
            <person name="Nishimura K."/>
        </authorList>
    </citation>
    <scope>NUCLEOTIDE SEQUENCE</scope>
</reference>
<sequence>MAKGSRVLLSLRTWSEVKGAIGVGASERGGFCKTLAQRNAVFNSDERSRHVKEGNLRKRQIQEEVNARGVIFTIGLCLLKERTVRGRDGENCGNSLCYVVGEGKSKGVWCLSLS</sequence>
<evidence type="ECO:0000313" key="2">
    <source>
        <dbReference type="Proteomes" id="UP001187192"/>
    </source>
</evidence>
<gene>
    <name evidence="1" type="ORF">TIFTF001_044689</name>
</gene>
<dbReference type="Proteomes" id="UP001187192">
    <property type="component" value="Unassembled WGS sequence"/>
</dbReference>
<keyword evidence="2" id="KW-1185">Reference proteome</keyword>